<reference evidence="5" key="1">
    <citation type="submission" date="2020-10" db="EMBL/GenBank/DDBJ databases">
        <title>Connecting structure to function with the recovery of over 1000 high-quality activated sludge metagenome-assembled genomes encoding full-length rRNA genes using long-read sequencing.</title>
        <authorList>
            <person name="Singleton C.M."/>
            <person name="Petriglieri F."/>
            <person name="Kristensen J.M."/>
            <person name="Kirkegaard R.H."/>
            <person name="Michaelsen T.Y."/>
            <person name="Andersen M.H."/>
            <person name="Karst S.M."/>
            <person name="Dueholm M.S."/>
            <person name="Nielsen P.H."/>
            <person name="Albertsen M."/>
        </authorList>
    </citation>
    <scope>NUCLEOTIDE SEQUENCE</scope>
    <source>
        <strain evidence="5">Bjer_18-Q3-R1-45_BAT3C.347</strain>
    </source>
</reference>
<dbReference type="PANTHER" id="PTHR21666">
    <property type="entry name" value="PEPTIDASE-RELATED"/>
    <property type="match status" value="1"/>
</dbReference>
<dbReference type="SMART" id="SM00257">
    <property type="entry name" value="LysM"/>
    <property type="match status" value="1"/>
</dbReference>
<feature type="chain" id="PRO_5039394838" evidence="3">
    <location>
        <begin position="28"/>
        <end position="342"/>
    </location>
</feature>
<dbReference type="AlphaFoldDB" id="A0A9D7E129"/>
<feature type="compositionally biased region" description="Low complexity" evidence="2">
    <location>
        <begin position="191"/>
        <end position="209"/>
    </location>
</feature>
<dbReference type="GO" id="GO:0009279">
    <property type="term" value="C:cell outer membrane"/>
    <property type="evidence" value="ECO:0007669"/>
    <property type="project" value="TreeGrafter"/>
</dbReference>
<comment type="caution">
    <text evidence="5">The sequence shown here is derived from an EMBL/GenBank/DDBJ whole genome shotgun (WGS) entry which is preliminary data.</text>
</comment>
<sequence length="342" mass="35076">MRKTIPSAGGLVLLSICVAVVTGCATSAPGSAPIVERNGSRESSPAAGAAAPLEPGFHLVQPGDTLYSIARQFGQDPKNIIAWNQIENPNTIAPGQRVRVSPPGAAASVGPDNAGGAVAEVRPIVQPGGVESRPLDPVTGTVSGPTPSGPGAAVTPPGTLSDSVKREPRGGKQPYSEQAWANARSGDDKPAGTTGAPPAGTAVVPPAGANDSKPRPRPTDGGLDWSWPTNGKIVAGFGDPNSKGIDINGRLGDPVLAAAPGKVLYAGQDLRGYGKLVVVKHSNQYLSVYAHNSEILVKEGQAVTKGQKIAELGKSDAQEPKLHFEIRRQGKPVDPLQYLPAR</sequence>
<feature type="domain" description="LysM" evidence="4">
    <location>
        <begin position="56"/>
        <end position="100"/>
    </location>
</feature>
<comment type="similarity">
    <text evidence="1">Belongs to the E.coli NlpD/Haemophilus LppB family.</text>
</comment>
<dbReference type="InterPro" id="IPR016047">
    <property type="entry name" value="M23ase_b-sheet_dom"/>
</dbReference>
<dbReference type="CDD" id="cd12797">
    <property type="entry name" value="M23_peptidase"/>
    <property type="match status" value="1"/>
</dbReference>
<dbReference type="PANTHER" id="PTHR21666:SF263">
    <property type="entry name" value="MUREIN HYDROLASE ACTIVATOR NLPD"/>
    <property type="match status" value="1"/>
</dbReference>
<dbReference type="SUPFAM" id="SSF51261">
    <property type="entry name" value="Duplicated hybrid motif"/>
    <property type="match status" value="1"/>
</dbReference>
<evidence type="ECO:0000259" key="4">
    <source>
        <dbReference type="PROSITE" id="PS51782"/>
    </source>
</evidence>
<dbReference type="Gene3D" id="3.10.350.10">
    <property type="entry name" value="LysM domain"/>
    <property type="match status" value="1"/>
</dbReference>
<dbReference type="InterPro" id="IPR011055">
    <property type="entry name" value="Dup_hybrid_motif"/>
</dbReference>
<feature type="region of interest" description="Disordered" evidence="2">
    <location>
        <begin position="126"/>
        <end position="227"/>
    </location>
</feature>
<dbReference type="InterPro" id="IPR050570">
    <property type="entry name" value="Cell_wall_metabolism_enzyme"/>
</dbReference>
<protein>
    <submittedName>
        <fullName evidence="5">Peptidoglycan DD-metalloendopeptidase family protein</fullName>
    </submittedName>
</protein>
<evidence type="ECO:0000256" key="1">
    <source>
        <dbReference type="ARBA" id="ARBA00038420"/>
    </source>
</evidence>
<dbReference type="Pfam" id="PF01476">
    <property type="entry name" value="LysM"/>
    <property type="match status" value="1"/>
</dbReference>
<evidence type="ECO:0000256" key="3">
    <source>
        <dbReference type="SAM" id="SignalP"/>
    </source>
</evidence>
<dbReference type="Pfam" id="PF01551">
    <property type="entry name" value="Peptidase_M23"/>
    <property type="match status" value="1"/>
</dbReference>
<dbReference type="SUPFAM" id="SSF54106">
    <property type="entry name" value="LysM domain"/>
    <property type="match status" value="1"/>
</dbReference>
<dbReference type="PROSITE" id="PS51257">
    <property type="entry name" value="PROKAR_LIPOPROTEIN"/>
    <property type="match status" value="1"/>
</dbReference>
<dbReference type="GO" id="GO:0032153">
    <property type="term" value="C:cell division site"/>
    <property type="evidence" value="ECO:0007669"/>
    <property type="project" value="TreeGrafter"/>
</dbReference>
<proteinExistence type="inferred from homology"/>
<dbReference type="PROSITE" id="PS51782">
    <property type="entry name" value="LYSM"/>
    <property type="match status" value="1"/>
</dbReference>
<dbReference type="CDD" id="cd00118">
    <property type="entry name" value="LysM"/>
    <property type="match status" value="1"/>
</dbReference>
<dbReference type="Gene3D" id="2.70.70.10">
    <property type="entry name" value="Glucose Permease (Domain IIA)"/>
    <property type="match status" value="1"/>
</dbReference>
<feature type="signal peptide" evidence="3">
    <location>
        <begin position="1"/>
        <end position="27"/>
    </location>
</feature>
<evidence type="ECO:0000313" key="5">
    <source>
        <dbReference type="EMBL" id="MBK6974610.1"/>
    </source>
</evidence>
<name>A0A9D7E129_9PROT</name>
<dbReference type="Proteomes" id="UP000807785">
    <property type="component" value="Unassembled WGS sequence"/>
</dbReference>
<dbReference type="InterPro" id="IPR018392">
    <property type="entry name" value="LysM"/>
</dbReference>
<feature type="region of interest" description="Disordered" evidence="2">
    <location>
        <begin position="30"/>
        <end position="50"/>
    </location>
</feature>
<organism evidence="5 6">
    <name type="scientific">Candidatus Methylophosphatis roskildensis</name>
    <dbReference type="NCBI Taxonomy" id="2899263"/>
    <lineage>
        <taxon>Bacteria</taxon>
        <taxon>Pseudomonadati</taxon>
        <taxon>Pseudomonadota</taxon>
        <taxon>Betaproteobacteria</taxon>
        <taxon>Nitrosomonadales</taxon>
        <taxon>Sterolibacteriaceae</taxon>
        <taxon>Candidatus Methylophosphatis</taxon>
    </lineage>
</organism>
<feature type="compositionally biased region" description="Low complexity" evidence="2">
    <location>
        <begin position="137"/>
        <end position="159"/>
    </location>
</feature>
<keyword evidence="3" id="KW-0732">Signal</keyword>
<dbReference type="EMBL" id="JADJEV010000004">
    <property type="protein sequence ID" value="MBK6974610.1"/>
    <property type="molecule type" value="Genomic_DNA"/>
</dbReference>
<dbReference type="GO" id="GO:0004222">
    <property type="term" value="F:metalloendopeptidase activity"/>
    <property type="evidence" value="ECO:0007669"/>
    <property type="project" value="TreeGrafter"/>
</dbReference>
<gene>
    <name evidence="5" type="ORF">IPH26_17270</name>
</gene>
<evidence type="ECO:0000313" key="6">
    <source>
        <dbReference type="Proteomes" id="UP000807785"/>
    </source>
</evidence>
<evidence type="ECO:0000256" key="2">
    <source>
        <dbReference type="SAM" id="MobiDB-lite"/>
    </source>
</evidence>
<accession>A0A9D7E129</accession>
<feature type="compositionally biased region" description="Low complexity" evidence="2">
    <location>
        <begin position="41"/>
        <end position="50"/>
    </location>
</feature>
<dbReference type="InterPro" id="IPR036779">
    <property type="entry name" value="LysM_dom_sf"/>
</dbReference>